<gene>
    <name evidence="1" type="ORF">BHW43_02230</name>
</gene>
<proteinExistence type="predicted"/>
<dbReference type="SUPFAM" id="SSF48695">
    <property type="entry name" value="Multiheme cytochromes"/>
    <property type="match status" value="1"/>
</dbReference>
<accession>A0A1Q6R9X2</accession>
<dbReference type="NCBIfam" id="TIGR01909">
    <property type="entry name" value="C_GCAxxG_C_C"/>
    <property type="match status" value="1"/>
</dbReference>
<dbReference type="Proteomes" id="UP000186777">
    <property type="component" value="Unassembled WGS sequence"/>
</dbReference>
<sequence length="146" mass="16071">MSEFSEKMGMAAGNNFKSGYNCCEAIVETFRKEAGVNIDDNAFRLCSGFGGGIGHARDLCGAMAGCVMVISTLAGRNQPSEKPLAEIYPLTLEFHERFAKEFGSCACGDLMPYEFNTREHLKNCLKLVNKVAQLLAVYLEEKKLLK</sequence>
<dbReference type="EMBL" id="MNTG01000002">
    <property type="protein sequence ID" value="OLA39163.1"/>
    <property type="molecule type" value="Genomic_DNA"/>
</dbReference>
<reference evidence="1 2" key="1">
    <citation type="journal article" date="2016" name="Nat. Biotechnol.">
        <title>Measurement of bacterial replication rates in microbial communities.</title>
        <authorList>
            <person name="Brown C.T."/>
            <person name="Olm M.R."/>
            <person name="Thomas B.C."/>
            <person name="Banfield J.F."/>
        </authorList>
    </citation>
    <scope>NUCLEOTIDE SEQUENCE [LARGE SCALE GENOMIC DNA]</scope>
    <source>
        <strain evidence="1">46_33</strain>
    </source>
</reference>
<name>A0A1Q6R9X2_9FIRM</name>
<protein>
    <recommendedName>
        <fullName evidence="3">C_GCAxxG_C_C family protein</fullName>
    </recommendedName>
</protein>
<evidence type="ECO:0000313" key="2">
    <source>
        <dbReference type="Proteomes" id="UP000186777"/>
    </source>
</evidence>
<comment type="caution">
    <text evidence="1">The sequence shown here is derived from an EMBL/GenBank/DDBJ whole genome shotgun (WGS) entry which is preliminary data.</text>
</comment>
<evidence type="ECO:0000313" key="1">
    <source>
        <dbReference type="EMBL" id="OLA39163.1"/>
    </source>
</evidence>
<dbReference type="InterPro" id="IPR036280">
    <property type="entry name" value="Multihaem_cyt_sf"/>
</dbReference>
<dbReference type="STRING" id="626940.BHW43_02230"/>
<dbReference type="RefSeq" id="WP_303679335.1">
    <property type="nucleotide sequence ID" value="NZ_DBFZOV010000205.1"/>
</dbReference>
<dbReference type="AlphaFoldDB" id="A0A1Q6R9X2"/>
<dbReference type="InterPro" id="IPR010181">
    <property type="entry name" value="CGCAxxGCC_motif"/>
</dbReference>
<dbReference type="Pfam" id="PF09719">
    <property type="entry name" value="C_GCAxxG_C_C"/>
    <property type="match status" value="1"/>
</dbReference>
<organism evidence="1 2">
    <name type="scientific">Phascolarctobacterium succinatutens</name>
    <dbReference type="NCBI Taxonomy" id="626940"/>
    <lineage>
        <taxon>Bacteria</taxon>
        <taxon>Bacillati</taxon>
        <taxon>Bacillota</taxon>
        <taxon>Negativicutes</taxon>
        <taxon>Acidaminococcales</taxon>
        <taxon>Acidaminococcaceae</taxon>
        <taxon>Phascolarctobacterium</taxon>
    </lineage>
</organism>
<evidence type="ECO:0008006" key="3">
    <source>
        <dbReference type="Google" id="ProtNLM"/>
    </source>
</evidence>